<gene>
    <name evidence="1" type="ORF">BRAA10T43182Z</name>
</gene>
<organism evidence="1">
    <name type="scientific">Brassica campestris</name>
    <name type="common">Field mustard</name>
    <dbReference type="NCBI Taxonomy" id="3711"/>
    <lineage>
        <taxon>Eukaryota</taxon>
        <taxon>Viridiplantae</taxon>
        <taxon>Streptophyta</taxon>
        <taxon>Embryophyta</taxon>
        <taxon>Tracheophyta</taxon>
        <taxon>Spermatophyta</taxon>
        <taxon>Magnoliopsida</taxon>
        <taxon>eudicotyledons</taxon>
        <taxon>Gunneridae</taxon>
        <taxon>Pentapetalae</taxon>
        <taxon>rosids</taxon>
        <taxon>malvids</taxon>
        <taxon>Brassicales</taxon>
        <taxon>Brassicaceae</taxon>
        <taxon>Brassiceae</taxon>
        <taxon>Brassica</taxon>
    </lineage>
</organism>
<protein>
    <submittedName>
        <fullName evidence="1">Uncharacterized protein</fullName>
    </submittedName>
</protein>
<proteinExistence type="predicted"/>
<reference evidence="1" key="1">
    <citation type="submission" date="2018-11" db="EMBL/GenBank/DDBJ databases">
        <authorList>
            <consortium name="Genoscope - CEA"/>
            <person name="William W."/>
        </authorList>
    </citation>
    <scope>NUCLEOTIDE SEQUENCE</scope>
</reference>
<dbReference type="EMBL" id="LR031577">
    <property type="protein sequence ID" value="VDD17469.1"/>
    <property type="molecule type" value="Genomic_DNA"/>
</dbReference>
<sequence>MEDTIVWLPEKTGCYSTKMITLPPTGVSKPLFPWLLWNLWTCRNQLLFEDKKFTESEVLNKAIRDAKEWSLAQVILPPKPPSPPPPR</sequence>
<evidence type="ECO:0000313" key="1">
    <source>
        <dbReference type="EMBL" id="VDD17469.1"/>
    </source>
</evidence>
<name>A0A3P6DEE8_BRACM</name>
<accession>A0A3P6DEE8</accession>
<dbReference type="AlphaFoldDB" id="A0A3P6DEE8"/>